<organism evidence="1 2">
    <name type="scientific">Tetradesmus obliquus</name>
    <name type="common">Green alga</name>
    <name type="synonym">Acutodesmus obliquus</name>
    <dbReference type="NCBI Taxonomy" id="3088"/>
    <lineage>
        <taxon>Eukaryota</taxon>
        <taxon>Viridiplantae</taxon>
        <taxon>Chlorophyta</taxon>
        <taxon>core chlorophytes</taxon>
        <taxon>Chlorophyceae</taxon>
        <taxon>CS clade</taxon>
        <taxon>Sphaeropleales</taxon>
        <taxon>Scenedesmaceae</taxon>
        <taxon>Tetradesmus</taxon>
    </lineage>
</organism>
<name>A0A383WFS5_TETOB</name>
<evidence type="ECO:0000313" key="2">
    <source>
        <dbReference type="Proteomes" id="UP000256970"/>
    </source>
</evidence>
<sequence>MQGLLLQQPVPSLHLSEDFDIKYTIIAQAVHDGEEDPCGQTDASGNPVEYCRICGGVRAVAAACDKRSSCLSFDIEAQGDCGYLKSKRGPATETTYNNNYFNFCKLSAAPASGPNSCGGTYTYIRGHDINGWETNCGWKNQQGETQGYCPVKPYVLNWLGACSDYPGCQAVVVGPNSPGDEPIGYLKMRPGPTVPSPKWDVFVQKENKR</sequence>
<protein>
    <submittedName>
        <fullName evidence="1">Uncharacterized protein</fullName>
    </submittedName>
</protein>
<reference evidence="1 2" key="1">
    <citation type="submission" date="2016-10" db="EMBL/GenBank/DDBJ databases">
        <authorList>
            <person name="Cai Z."/>
        </authorList>
    </citation>
    <scope>NUCLEOTIDE SEQUENCE [LARGE SCALE GENOMIC DNA]</scope>
</reference>
<dbReference type="EMBL" id="FNXT01001251">
    <property type="protein sequence ID" value="SZX76210.1"/>
    <property type="molecule type" value="Genomic_DNA"/>
</dbReference>
<proteinExistence type="predicted"/>
<accession>A0A383WFS5</accession>
<keyword evidence="2" id="KW-1185">Reference proteome</keyword>
<dbReference type="AlphaFoldDB" id="A0A383WFS5"/>
<gene>
    <name evidence="1" type="ORF">BQ4739_LOCUS16571</name>
</gene>
<dbReference type="Proteomes" id="UP000256970">
    <property type="component" value="Unassembled WGS sequence"/>
</dbReference>
<evidence type="ECO:0000313" key="1">
    <source>
        <dbReference type="EMBL" id="SZX76210.1"/>
    </source>
</evidence>